<evidence type="ECO:0000256" key="3">
    <source>
        <dbReference type="ARBA" id="ARBA00023004"/>
    </source>
</evidence>
<keyword evidence="9" id="KW-1185">Reference proteome</keyword>
<dbReference type="GO" id="GO:0046872">
    <property type="term" value="F:metal ion binding"/>
    <property type="evidence" value="ECO:0007669"/>
    <property type="project" value="UniProtKB-KW"/>
</dbReference>
<feature type="transmembrane region" description="Helical" evidence="5">
    <location>
        <begin position="202"/>
        <end position="224"/>
    </location>
</feature>
<dbReference type="PANTHER" id="PTHR33751">
    <property type="entry name" value="CBB3-TYPE CYTOCHROME C OXIDASE SUBUNIT FIXP"/>
    <property type="match status" value="1"/>
</dbReference>
<dbReference type="Gene3D" id="1.10.760.10">
    <property type="entry name" value="Cytochrome c-like domain"/>
    <property type="match status" value="2"/>
</dbReference>
<dbReference type="GO" id="GO:0020037">
    <property type="term" value="F:heme binding"/>
    <property type="evidence" value="ECO:0007669"/>
    <property type="project" value="InterPro"/>
</dbReference>
<dbReference type="Gene3D" id="6.10.280.130">
    <property type="match status" value="1"/>
</dbReference>
<feature type="signal peptide" evidence="6">
    <location>
        <begin position="1"/>
        <end position="26"/>
    </location>
</feature>
<keyword evidence="5" id="KW-0812">Transmembrane</keyword>
<evidence type="ECO:0000256" key="2">
    <source>
        <dbReference type="ARBA" id="ARBA00022723"/>
    </source>
</evidence>
<dbReference type="Pfam" id="PF00034">
    <property type="entry name" value="Cytochrom_C"/>
    <property type="match status" value="1"/>
</dbReference>
<dbReference type="InterPro" id="IPR050597">
    <property type="entry name" value="Cytochrome_c_Oxidase_Subunit"/>
</dbReference>
<name>A0A2I0R4S5_9FLAO</name>
<dbReference type="PANTHER" id="PTHR33751:SF1">
    <property type="entry name" value="CBB3-TYPE CYTOCHROME C OXIDASE SUBUNIT FIXP"/>
    <property type="match status" value="1"/>
</dbReference>
<dbReference type="GO" id="GO:0009055">
    <property type="term" value="F:electron transfer activity"/>
    <property type="evidence" value="ECO:0007669"/>
    <property type="project" value="InterPro"/>
</dbReference>
<proteinExistence type="predicted"/>
<evidence type="ECO:0000256" key="1">
    <source>
        <dbReference type="ARBA" id="ARBA00022617"/>
    </source>
</evidence>
<keyword evidence="3 4" id="KW-0408">Iron</keyword>
<feature type="domain" description="Cytochrome c" evidence="7">
    <location>
        <begin position="393"/>
        <end position="471"/>
    </location>
</feature>
<dbReference type="OrthoDB" id="9811281at2"/>
<evidence type="ECO:0000313" key="9">
    <source>
        <dbReference type="Proteomes" id="UP000236654"/>
    </source>
</evidence>
<protein>
    <recommendedName>
        <fullName evidence="7">Cytochrome c domain-containing protein</fullName>
    </recommendedName>
</protein>
<dbReference type="InterPro" id="IPR032858">
    <property type="entry name" value="CcoP_N"/>
</dbReference>
<keyword evidence="1 4" id="KW-0349">Heme</keyword>
<sequence>MKKVMNLKKSILLGVLSLGFAFIANSQDGKALYESKCSVCHILGKDATGPNLIGVKAKWEGEEDNLYEWVLNPAKLVASGKSERAKEAEDFSAAFMPPQNISLEEAKAVIDYADAWEPPAPASTLPTDEVSSTSATSDAENVTYVDNYESNLTMFKVFLFIILVLLLGIYVVSRSTSALMASELYREKIAEIHNRSKKDNKTLTILMVLGFIGSSQIANALSFSAPNAKAADLELWVYVTSADLNALVIITLLLLAFLLHMIRMFYKTLRLIKPKEVAVNADGTKESSRSSLAQALQGGVAIEDEYKVDLGHDYDGIRELDNPMPPWWVAGFIISIIFGIVYVFHYHILGTGDLQEAEYNKSIAQAEIQIAEYRKANAMNIDETNATLMEDQADLMEGKALYQNNCAVCHTENGGGEIGPNLTDDYWVYGGDVKDIFKVIKKGAPKGMPAHESKFNPVQIQQVSSYVLHFDEVTEADGGKAPEGELVE</sequence>
<feature type="domain" description="Cytochrome c" evidence="7">
    <location>
        <begin position="24"/>
        <end position="117"/>
    </location>
</feature>
<dbReference type="SUPFAM" id="SSF46626">
    <property type="entry name" value="Cytochrome c"/>
    <property type="match status" value="2"/>
</dbReference>
<evidence type="ECO:0000256" key="6">
    <source>
        <dbReference type="SAM" id="SignalP"/>
    </source>
</evidence>
<keyword evidence="2 4" id="KW-0479">Metal-binding</keyword>
<evidence type="ECO:0000259" key="7">
    <source>
        <dbReference type="PROSITE" id="PS51007"/>
    </source>
</evidence>
<dbReference type="PROSITE" id="PS51007">
    <property type="entry name" value="CYTC"/>
    <property type="match status" value="2"/>
</dbReference>
<organism evidence="8 9">
    <name type="scientific">Brumimicrobium salinarum</name>
    <dbReference type="NCBI Taxonomy" id="2058658"/>
    <lineage>
        <taxon>Bacteria</taxon>
        <taxon>Pseudomonadati</taxon>
        <taxon>Bacteroidota</taxon>
        <taxon>Flavobacteriia</taxon>
        <taxon>Flavobacteriales</taxon>
        <taxon>Crocinitomicaceae</taxon>
        <taxon>Brumimicrobium</taxon>
    </lineage>
</organism>
<keyword evidence="5" id="KW-1133">Transmembrane helix</keyword>
<dbReference type="Pfam" id="PF13442">
    <property type="entry name" value="Cytochrome_CBB3"/>
    <property type="match status" value="1"/>
</dbReference>
<evidence type="ECO:0000256" key="4">
    <source>
        <dbReference type="PROSITE-ProRule" id="PRU00433"/>
    </source>
</evidence>
<feature type="transmembrane region" description="Helical" evidence="5">
    <location>
        <begin position="244"/>
        <end position="266"/>
    </location>
</feature>
<feature type="chain" id="PRO_5014129352" description="Cytochrome c domain-containing protein" evidence="6">
    <location>
        <begin position="27"/>
        <end position="488"/>
    </location>
</feature>
<dbReference type="Proteomes" id="UP000236654">
    <property type="component" value="Unassembled WGS sequence"/>
</dbReference>
<dbReference type="Pfam" id="PF14715">
    <property type="entry name" value="FixP_N"/>
    <property type="match status" value="1"/>
</dbReference>
<accession>A0A2I0R4S5</accession>
<dbReference type="InterPro" id="IPR036909">
    <property type="entry name" value="Cyt_c-like_dom_sf"/>
</dbReference>
<dbReference type="EMBL" id="PJNI01000002">
    <property type="protein sequence ID" value="PKR81549.1"/>
    <property type="molecule type" value="Genomic_DNA"/>
</dbReference>
<evidence type="ECO:0000256" key="5">
    <source>
        <dbReference type="SAM" id="Phobius"/>
    </source>
</evidence>
<dbReference type="RefSeq" id="WP_101333563.1">
    <property type="nucleotide sequence ID" value="NZ_PJNI01000002.1"/>
</dbReference>
<dbReference type="InterPro" id="IPR009056">
    <property type="entry name" value="Cyt_c-like_dom"/>
</dbReference>
<keyword evidence="6" id="KW-0732">Signal</keyword>
<dbReference type="InterPro" id="IPR038414">
    <property type="entry name" value="CcoP_N_sf"/>
</dbReference>
<dbReference type="AlphaFoldDB" id="A0A2I0R4S5"/>
<evidence type="ECO:0000313" key="8">
    <source>
        <dbReference type="EMBL" id="PKR81549.1"/>
    </source>
</evidence>
<gene>
    <name evidence="8" type="ORF">CW751_03220</name>
</gene>
<reference evidence="8 9" key="1">
    <citation type="submission" date="2017-12" db="EMBL/GenBank/DDBJ databases">
        <title>The draft genome sequence of Brumimicrobium saltpan LHR20.</title>
        <authorList>
            <person name="Do Z.-J."/>
            <person name="Luo H.-R."/>
        </authorList>
    </citation>
    <scope>NUCLEOTIDE SEQUENCE [LARGE SCALE GENOMIC DNA]</scope>
    <source>
        <strain evidence="8 9">LHR20</strain>
    </source>
</reference>
<feature type="transmembrane region" description="Helical" evidence="5">
    <location>
        <begin position="157"/>
        <end position="181"/>
    </location>
</feature>
<feature type="transmembrane region" description="Helical" evidence="5">
    <location>
        <begin position="327"/>
        <end position="348"/>
    </location>
</feature>
<comment type="caution">
    <text evidence="8">The sequence shown here is derived from an EMBL/GenBank/DDBJ whole genome shotgun (WGS) entry which is preliminary data.</text>
</comment>
<keyword evidence="5" id="KW-0472">Membrane</keyword>